<comment type="caution">
    <text evidence="2">The sequence shown here is derived from an EMBL/GenBank/DDBJ whole genome shotgun (WGS) entry which is preliminary data.</text>
</comment>
<dbReference type="EMBL" id="SRLO01000152">
    <property type="protein sequence ID" value="TNN71308.1"/>
    <property type="molecule type" value="Genomic_DNA"/>
</dbReference>
<evidence type="ECO:0000313" key="3">
    <source>
        <dbReference type="Proteomes" id="UP000314294"/>
    </source>
</evidence>
<evidence type="ECO:0000256" key="1">
    <source>
        <dbReference type="SAM" id="MobiDB-lite"/>
    </source>
</evidence>
<sequence length="69" mass="7627">MSLELITHPELVELDSSPPQKIVLGTMEGDKDVFNIQSMFVGLCEDKNPLTGEDDGASYTAERRPTKQC</sequence>
<protein>
    <submittedName>
        <fullName evidence="2">Uncharacterized protein</fullName>
    </submittedName>
</protein>
<proteinExistence type="predicted"/>
<dbReference type="Proteomes" id="UP000314294">
    <property type="component" value="Unassembled WGS sequence"/>
</dbReference>
<evidence type="ECO:0000313" key="2">
    <source>
        <dbReference type="EMBL" id="TNN71308.1"/>
    </source>
</evidence>
<gene>
    <name evidence="2" type="ORF">EYF80_018510</name>
</gene>
<keyword evidence="3" id="KW-1185">Reference proteome</keyword>
<reference evidence="2 3" key="1">
    <citation type="submission" date="2019-03" db="EMBL/GenBank/DDBJ databases">
        <title>First draft genome of Liparis tanakae, snailfish: a comprehensive survey of snailfish specific genes.</title>
        <authorList>
            <person name="Kim W."/>
            <person name="Song I."/>
            <person name="Jeong J.-H."/>
            <person name="Kim D."/>
            <person name="Kim S."/>
            <person name="Ryu S."/>
            <person name="Song J.Y."/>
            <person name="Lee S.K."/>
        </authorList>
    </citation>
    <scope>NUCLEOTIDE SEQUENCE [LARGE SCALE GENOMIC DNA]</scope>
    <source>
        <tissue evidence="2">Muscle</tissue>
    </source>
</reference>
<dbReference type="AlphaFoldDB" id="A0A4Z2I091"/>
<feature type="region of interest" description="Disordered" evidence="1">
    <location>
        <begin position="47"/>
        <end position="69"/>
    </location>
</feature>
<organism evidence="2 3">
    <name type="scientific">Liparis tanakae</name>
    <name type="common">Tanaka's snailfish</name>
    <dbReference type="NCBI Taxonomy" id="230148"/>
    <lineage>
        <taxon>Eukaryota</taxon>
        <taxon>Metazoa</taxon>
        <taxon>Chordata</taxon>
        <taxon>Craniata</taxon>
        <taxon>Vertebrata</taxon>
        <taxon>Euteleostomi</taxon>
        <taxon>Actinopterygii</taxon>
        <taxon>Neopterygii</taxon>
        <taxon>Teleostei</taxon>
        <taxon>Neoteleostei</taxon>
        <taxon>Acanthomorphata</taxon>
        <taxon>Eupercaria</taxon>
        <taxon>Perciformes</taxon>
        <taxon>Cottioidei</taxon>
        <taxon>Cottales</taxon>
        <taxon>Liparidae</taxon>
        <taxon>Liparis</taxon>
    </lineage>
</organism>
<name>A0A4Z2I091_9TELE</name>
<accession>A0A4Z2I091</accession>